<reference evidence="1" key="1">
    <citation type="submission" date="2023-03" db="EMBL/GenBank/DDBJ databases">
        <authorList>
            <person name="Shen W."/>
            <person name="Cai J."/>
        </authorList>
    </citation>
    <scope>NUCLEOTIDE SEQUENCE</scope>
    <source>
        <strain evidence="1">B646-2</strain>
        <strain evidence="2">Y15</strain>
    </source>
</reference>
<accession>A0AAP5NAE9</accession>
<dbReference type="EMBL" id="JARPXL010000003">
    <property type="protein sequence ID" value="MDT2543620.1"/>
    <property type="molecule type" value="Genomic_DNA"/>
</dbReference>
<protein>
    <submittedName>
        <fullName evidence="1">XRE family transcriptional regulator</fullName>
    </submittedName>
</protein>
<organism evidence="1 3">
    <name type="scientific">Enterococcus raffinosus</name>
    <dbReference type="NCBI Taxonomy" id="71452"/>
    <lineage>
        <taxon>Bacteria</taxon>
        <taxon>Bacillati</taxon>
        <taxon>Bacillota</taxon>
        <taxon>Bacilli</taxon>
        <taxon>Lactobacillales</taxon>
        <taxon>Enterococcaceae</taxon>
        <taxon>Enterococcus</taxon>
    </lineage>
</organism>
<proteinExistence type="predicted"/>
<dbReference type="GeneID" id="67040937"/>
<comment type="caution">
    <text evidence="1">The sequence shown here is derived from an EMBL/GenBank/DDBJ whole genome shotgun (WGS) entry which is preliminary data.</text>
</comment>
<name>A0AAP5NAE9_9ENTE</name>
<evidence type="ECO:0000313" key="3">
    <source>
        <dbReference type="Proteomes" id="UP001249240"/>
    </source>
</evidence>
<evidence type="ECO:0000313" key="2">
    <source>
        <dbReference type="EMBL" id="MDT2543620.1"/>
    </source>
</evidence>
<sequence length="68" mass="7784">MSQQLIEDIKIQLTLKNKSRRWLAKKLGISAVYVKDILDGTKPGRPQVEKMQVLLAELQAGKYDREDS</sequence>
<dbReference type="EMBL" id="JARPXM010000045">
    <property type="protein sequence ID" value="MDT2540465.1"/>
    <property type="molecule type" value="Genomic_DNA"/>
</dbReference>
<dbReference type="Proteomes" id="UP001254770">
    <property type="component" value="Unassembled WGS sequence"/>
</dbReference>
<evidence type="ECO:0000313" key="1">
    <source>
        <dbReference type="EMBL" id="MDT2540465.1"/>
    </source>
</evidence>
<dbReference type="AlphaFoldDB" id="A0AAP5NAE9"/>
<gene>
    <name evidence="2" type="ORF">P7D69_04550</name>
    <name evidence="1" type="ORF">P7D78_20375</name>
</gene>
<dbReference type="Proteomes" id="UP001249240">
    <property type="component" value="Unassembled WGS sequence"/>
</dbReference>
<dbReference type="RefSeq" id="WP_010745478.1">
    <property type="nucleotide sequence ID" value="NZ_BAAAXM010000052.1"/>
</dbReference>